<evidence type="ECO:0000313" key="4">
    <source>
        <dbReference type="Proteomes" id="UP000663970"/>
    </source>
</evidence>
<feature type="signal peptide" evidence="2">
    <location>
        <begin position="1"/>
        <end position="21"/>
    </location>
</feature>
<dbReference type="Proteomes" id="UP000663970">
    <property type="component" value="Unassembled WGS sequence"/>
</dbReference>
<accession>A0ABS3DYY6</accession>
<dbReference type="EMBL" id="JAEKJY010000005">
    <property type="protein sequence ID" value="MBN8236541.1"/>
    <property type="molecule type" value="Genomic_DNA"/>
</dbReference>
<keyword evidence="4" id="KW-1185">Reference proteome</keyword>
<proteinExistence type="predicted"/>
<evidence type="ECO:0000256" key="1">
    <source>
        <dbReference type="SAM" id="MobiDB-lite"/>
    </source>
</evidence>
<protein>
    <recommendedName>
        <fullName evidence="5">DUF4352 domain-containing protein</fullName>
    </recommendedName>
</protein>
<dbReference type="RefSeq" id="WP_206935079.1">
    <property type="nucleotide sequence ID" value="NZ_JAEKJY010000005.1"/>
</dbReference>
<feature type="chain" id="PRO_5045952866" description="DUF4352 domain-containing protein" evidence="2">
    <location>
        <begin position="22"/>
        <end position="205"/>
    </location>
</feature>
<evidence type="ECO:0000313" key="3">
    <source>
        <dbReference type="EMBL" id="MBN8236541.1"/>
    </source>
</evidence>
<keyword evidence="2" id="KW-0732">Signal</keyword>
<evidence type="ECO:0008006" key="5">
    <source>
        <dbReference type="Google" id="ProtNLM"/>
    </source>
</evidence>
<organism evidence="3 4">
    <name type="scientific">Halobacillus kuroshimensis</name>
    <dbReference type="NCBI Taxonomy" id="302481"/>
    <lineage>
        <taxon>Bacteria</taxon>
        <taxon>Bacillati</taxon>
        <taxon>Bacillota</taxon>
        <taxon>Bacilli</taxon>
        <taxon>Bacillales</taxon>
        <taxon>Bacillaceae</taxon>
        <taxon>Halobacillus</taxon>
    </lineage>
</organism>
<comment type="caution">
    <text evidence="3">The sequence shown here is derived from an EMBL/GenBank/DDBJ whole genome shotgun (WGS) entry which is preliminary data.</text>
</comment>
<dbReference type="PROSITE" id="PS51257">
    <property type="entry name" value="PROKAR_LIPOPROTEIN"/>
    <property type="match status" value="1"/>
</dbReference>
<evidence type="ECO:0000256" key="2">
    <source>
        <dbReference type="SAM" id="SignalP"/>
    </source>
</evidence>
<reference evidence="3 4" key="1">
    <citation type="submission" date="2020-12" db="EMBL/GenBank/DDBJ databases">
        <title>Oil enriched cultivation method for isolating marine PHA-producing bacteria.</title>
        <authorList>
            <person name="Zheng W."/>
            <person name="Yu S."/>
            <person name="Huang Y."/>
        </authorList>
    </citation>
    <scope>NUCLEOTIDE SEQUENCE [LARGE SCALE GENOMIC DNA]</scope>
    <source>
        <strain evidence="3 4">SY-2-6</strain>
    </source>
</reference>
<sequence length="205" mass="22498">MKKIIFMTILLSFLIVGCSNSGSEGNDSPAVEENTEQKETNDEGNGNDDQQNKVVENSQGTFEMVDLTRDLGTYKSGPLTIQISDVSLVSGTYTDETVIQNIGKEDVEYVSIGTKISTTSEDISLTREHLSLTTSTGEEIVSPNEFMSDNLNKEVLGENELIRVFTFFLEDSSVKDIDGLTLHIQSPLNSEGEPLGEDLDVEVNF</sequence>
<name>A0ABS3DYY6_9BACI</name>
<feature type="region of interest" description="Disordered" evidence="1">
    <location>
        <begin position="21"/>
        <end position="53"/>
    </location>
</feature>
<gene>
    <name evidence="3" type="ORF">JF544_14855</name>
</gene>